<evidence type="ECO:0000256" key="3">
    <source>
        <dbReference type="SAM" id="MobiDB-lite"/>
    </source>
</evidence>
<organism evidence="4 5">
    <name type="scientific">Coptis chinensis</name>
    <dbReference type="NCBI Taxonomy" id="261450"/>
    <lineage>
        <taxon>Eukaryota</taxon>
        <taxon>Viridiplantae</taxon>
        <taxon>Streptophyta</taxon>
        <taxon>Embryophyta</taxon>
        <taxon>Tracheophyta</taxon>
        <taxon>Spermatophyta</taxon>
        <taxon>Magnoliopsida</taxon>
        <taxon>Ranunculales</taxon>
        <taxon>Ranunculaceae</taxon>
        <taxon>Coptidoideae</taxon>
        <taxon>Coptis</taxon>
    </lineage>
</organism>
<dbReference type="InterPro" id="IPR033270">
    <property type="entry name" value="VPRBP/DCAF1"/>
</dbReference>
<name>A0A835ITH1_9MAGN</name>
<comment type="caution">
    <text evidence="4">The sequence shown here is derived from an EMBL/GenBank/DDBJ whole genome shotgun (WGS) entry which is preliminary data.</text>
</comment>
<proteinExistence type="predicted"/>
<evidence type="ECO:0000313" key="5">
    <source>
        <dbReference type="Proteomes" id="UP000631114"/>
    </source>
</evidence>
<dbReference type="PANTHER" id="PTHR13129:SF4">
    <property type="entry name" value="DDB1- AND CUL4-ASSOCIATED FACTOR 1"/>
    <property type="match status" value="1"/>
</dbReference>
<sequence length="106" mass="11918">MLLWNGVLWGRRGSGLVRKFDLFSDYGGGGFHPSGNETNSFWSPKLNPQFDVDQLSNFTVMPKRKNAIDSVSGQPPTEGDPKRRKTSLVWNEFEEIEKDGKVTSAQ</sequence>
<dbReference type="GO" id="GO:0016567">
    <property type="term" value="P:protein ubiquitination"/>
    <property type="evidence" value="ECO:0007669"/>
    <property type="project" value="InterPro"/>
</dbReference>
<protein>
    <submittedName>
        <fullName evidence="4">Uncharacterized protein</fullName>
    </submittedName>
</protein>
<evidence type="ECO:0000313" key="4">
    <source>
        <dbReference type="EMBL" id="KAF9622773.1"/>
    </source>
</evidence>
<keyword evidence="2" id="KW-0539">Nucleus</keyword>
<evidence type="ECO:0000256" key="1">
    <source>
        <dbReference type="ARBA" id="ARBA00004123"/>
    </source>
</evidence>
<evidence type="ECO:0000256" key="2">
    <source>
        <dbReference type="ARBA" id="ARBA00023242"/>
    </source>
</evidence>
<keyword evidence="5" id="KW-1185">Reference proteome</keyword>
<dbReference type="Gene3D" id="2.130.10.10">
    <property type="entry name" value="YVTN repeat-like/Quinoprotein amine dehydrogenase"/>
    <property type="match status" value="1"/>
</dbReference>
<comment type="subcellular location">
    <subcellularLocation>
        <location evidence="1">Nucleus</location>
    </subcellularLocation>
</comment>
<dbReference type="GO" id="GO:0005634">
    <property type="term" value="C:nucleus"/>
    <property type="evidence" value="ECO:0007669"/>
    <property type="project" value="UniProtKB-SubCell"/>
</dbReference>
<dbReference type="OrthoDB" id="27563at2759"/>
<dbReference type="PANTHER" id="PTHR13129">
    <property type="entry name" value="VPRBP PROTEIN-RELATED"/>
    <property type="match status" value="1"/>
</dbReference>
<gene>
    <name evidence="4" type="ORF">IFM89_034008</name>
</gene>
<dbReference type="EMBL" id="JADFTS010000002">
    <property type="protein sequence ID" value="KAF9622773.1"/>
    <property type="molecule type" value="Genomic_DNA"/>
</dbReference>
<dbReference type="Proteomes" id="UP000631114">
    <property type="component" value="Unassembled WGS sequence"/>
</dbReference>
<dbReference type="InterPro" id="IPR015943">
    <property type="entry name" value="WD40/YVTN_repeat-like_dom_sf"/>
</dbReference>
<dbReference type="GO" id="GO:0080008">
    <property type="term" value="C:Cul4-RING E3 ubiquitin ligase complex"/>
    <property type="evidence" value="ECO:0007669"/>
    <property type="project" value="TreeGrafter"/>
</dbReference>
<accession>A0A835ITH1</accession>
<feature type="region of interest" description="Disordered" evidence="3">
    <location>
        <begin position="65"/>
        <end position="86"/>
    </location>
</feature>
<reference evidence="4 5" key="1">
    <citation type="submission" date="2020-10" db="EMBL/GenBank/DDBJ databases">
        <title>The Coptis chinensis genome and diversification of protoberbering-type alkaloids.</title>
        <authorList>
            <person name="Wang B."/>
            <person name="Shu S."/>
            <person name="Song C."/>
            <person name="Liu Y."/>
        </authorList>
    </citation>
    <scope>NUCLEOTIDE SEQUENCE [LARGE SCALE GENOMIC DNA]</scope>
    <source>
        <strain evidence="4">HL-2020</strain>
        <tissue evidence="4">Leaf</tissue>
    </source>
</reference>
<dbReference type="AlphaFoldDB" id="A0A835ITH1"/>